<dbReference type="Proteomes" id="UP001150062">
    <property type="component" value="Unassembled WGS sequence"/>
</dbReference>
<feature type="region of interest" description="Disordered" evidence="1">
    <location>
        <begin position="886"/>
        <end position="929"/>
    </location>
</feature>
<evidence type="ECO:0000313" key="2">
    <source>
        <dbReference type="EMBL" id="KAJ6231546.1"/>
    </source>
</evidence>
<dbReference type="InterPro" id="IPR037474">
    <property type="entry name" value="ScaA"/>
</dbReference>
<protein>
    <submittedName>
        <fullName evidence="2">Sca1 complex scaffold protein scaa</fullName>
    </submittedName>
</protein>
<accession>A0ABQ8XG46</accession>
<dbReference type="EMBL" id="JAOAOG010000299">
    <property type="protein sequence ID" value="KAJ6231546.1"/>
    <property type="molecule type" value="Genomic_DNA"/>
</dbReference>
<keyword evidence="3" id="KW-1185">Reference proteome</keyword>
<name>A0ABQ8XG46_9EUKA</name>
<organism evidence="2 3">
    <name type="scientific">Anaeramoeba flamelloides</name>
    <dbReference type="NCBI Taxonomy" id="1746091"/>
    <lineage>
        <taxon>Eukaryota</taxon>
        <taxon>Metamonada</taxon>
        <taxon>Anaeramoebidae</taxon>
        <taxon>Anaeramoeba</taxon>
    </lineage>
</organism>
<dbReference type="PANTHER" id="PTHR37516">
    <property type="entry name" value="SCA1 COMPLEX SCAFFOLD PROTEIN SCAA"/>
    <property type="match status" value="1"/>
</dbReference>
<feature type="compositionally biased region" description="Polar residues" evidence="1">
    <location>
        <begin position="911"/>
        <end position="929"/>
    </location>
</feature>
<evidence type="ECO:0000256" key="1">
    <source>
        <dbReference type="SAM" id="MobiDB-lite"/>
    </source>
</evidence>
<dbReference type="PANTHER" id="PTHR37516:SF1">
    <property type="entry name" value="SCA1 COMPLEX SCAFFOLD PROTEIN SCAA"/>
    <property type="match status" value="1"/>
</dbReference>
<evidence type="ECO:0000313" key="3">
    <source>
        <dbReference type="Proteomes" id="UP001150062"/>
    </source>
</evidence>
<reference evidence="2" key="1">
    <citation type="submission" date="2022-08" db="EMBL/GenBank/DDBJ databases">
        <title>Novel sulfate-reducing endosymbionts in the free-living metamonad Anaeramoeba.</title>
        <authorList>
            <person name="Jerlstrom-Hultqvist J."/>
            <person name="Cepicka I."/>
            <person name="Gallot-Lavallee L."/>
            <person name="Salas-Leiva D."/>
            <person name="Curtis B.A."/>
            <person name="Zahonova K."/>
            <person name="Pipaliya S."/>
            <person name="Dacks J."/>
            <person name="Roger A.J."/>
        </authorList>
    </citation>
    <scope>NUCLEOTIDE SEQUENCE</scope>
    <source>
        <strain evidence="2">Schooner1</strain>
    </source>
</reference>
<gene>
    <name evidence="2" type="ORF">M0813_05619</name>
</gene>
<sequence>MSQMKKQKDSLRRKQYLGLRGAYEGPPINCSKKIESTKLENKNSKGVPVYLDPKGNFYDLYYLPLNNQKNEIKFRDKKISKKEDLDLILNNENQTRGKKNEIYSSTTTQNLENITSFPDPENYQTFEEFELASLEYQELIQEKVGLLQLPQLISSKVYRPKENRTKLFTETDQKTETETDMVTDLATETDLVTETEVFADFDDETIQQIKFQEDTPTLKQNEELKIYKMLEKGLLNDQLDIKKEEFSIDLKNVLMMRDPWDSALVPPEPKAKFYFKFEEYERAYRRWSQIVMKNVKHLPMHPRQLQNQALLKPYQKKIKKHSNKQFQDFIRDYSSWRNNIINKIEHIQPFDSKFLPFKKNVLKRAGYIQQGLKKKKKQQDIILKKLPFSVISPNRKHSSSNFRKEVTYKELWSTLPEKSKTQIENIFDQFSLKITKNQKFYSSNISPILGRYQPVLQGSKSYRMKLSNYCIYRTDIKKEIAKTRFKCNPKIENKKINFIVPNYDLSRPIKWKKLNRYEDYKMLENRIHFEIFSYRFKKFYSRYNIHKIPIKNEKERGEKSTQNEKLNNMIILIYLHYYIEIILNEYKEESIKKTNSLIKKLKKYLKILKKKIHNIFVRHPKLFYEMIFNNIRSRTAIISYFYLFLSIRVLKMIPKTILPDEQKESSNSKLIINNFNLLLSTKYLHTQMSIKILLNLFKKKEYLSKFATIYSSDCNILVNQILKESRINKKHQKIIKDKNNDDVIQGNSYNLGIDDDYQNNFVKNGLSYKNILPVEPRNSTTITDYFLYIYKRLPESPNMIDSTESQLLSEKLYNAIIAQLKRNLTNQSRTISNIARLFQGMIRCLIKMKLIMGTVQNLKNSTSLSSPKKITASFKRLKKLSLKKGQINKSMLSPRTPNKNNNSNSNTTNSAGGDSNQRGKNPNNRNVSYDNNKYNILNIKTNRQTDFQAKTIIVKEVRLLQILTIIKDAPSKAFKCKSLLIKVLIDILKVRSVFLDLYQSGLIFERLQEFCSDVRNFHLNKVSWKLFYTLILYHSETMDFLIKKELLKPFIDLLSVTSGVGVVNQLGYFNKLFKLDSIGRQNFDTYPIHQQIRYYESNVLKSYRKDCRLFINFFESKLHYTRLNSLYKSYIKTFNGAPFLQLSQVYSTIMSEKNCLRLYNEFKKSQEYKVAIIWYSNLLN</sequence>
<feature type="compositionally biased region" description="Low complexity" evidence="1">
    <location>
        <begin position="896"/>
        <end position="910"/>
    </location>
</feature>
<proteinExistence type="predicted"/>
<comment type="caution">
    <text evidence="2">The sequence shown here is derived from an EMBL/GenBank/DDBJ whole genome shotgun (WGS) entry which is preliminary data.</text>
</comment>